<dbReference type="SUPFAM" id="SSF89550">
    <property type="entry name" value="PHP domain-like"/>
    <property type="match status" value="1"/>
</dbReference>
<reference evidence="3 4" key="1">
    <citation type="journal article" date="2020" name="Microorganisms">
        <title>Osmotic Adaptation and Compatible Solute Biosynthesis of Phototrophic Bacteria as Revealed from Genome Analyses.</title>
        <authorList>
            <person name="Imhoff J.F."/>
            <person name="Rahn T."/>
            <person name="Kunzel S."/>
            <person name="Keller A."/>
            <person name="Neulinger S.C."/>
        </authorList>
    </citation>
    <scope>NUCLEOTIDE SEQUENCE [LARGE SCALE GENOMIC DNA]</scope>
    <source>
        <strain evidence="3 4">DSM 25653</strain>
    </source>
</reference>
<dbReference type="EMBL" id="NRRY01000032">
    <property type="protein sequence ID" value="MBK1620129.1"/>
    <property type="molecule type" value="Genomic_DNA"/>
</dbReference>
<dbReference type="GO" id="GO:0004534">
    <property type="term" value="F:5'-3' RNA exonuclease activity"/>
    <property type="evidence" value="ECO:0007669"/>
    <property type="project" value="TreeGrafter"/>
</dbReference>
<dbReference type="GO" id="GO:0035312">
    <property type="term" value="F:5'-3' DNA exonuclease activity"/>
    <property type="evidence" value="ECO:0007669"/>
    <property type="project" value="TreeGrafter"/>
</dbReference>
<dbReference type="Proteomes" id="UP001138768">
    <property type="component" value="Unassembled WGS sequence"/>
</dbReference>
<sequence>MMKTPDLHTHSTASDGTLAPRDLMARAAQQGVEMLALTDHDTLAGLDEAAAAATEHGLRLVSGVEVSVTWGGRTVHIVGLDVDPACAALRSGLAGLQAYREQRAAEIADRLDRAGWPGALEGARAQASGELVGRTHFARFLVQRGAAKDLRSVFKHFLVKGKPGHVAGEWTTLEAAVGWIRAAGGQAVIAHPARYGLTRSKMKRLLDDFRACGGRGIEVVSGSHSRDDYFTFARWAREQGLLASAGSDYHGPESPWLELGRLPALPEGCQPIWEQPGFAGVDRHGRVMTRVSNCDRPLA</sequence>
<evidence type="ECO:0000256" key="1">
    <source>
        <dbReference type="SAM" id="MobiDB-lite"/>
    </source>
</evidence>
<keyword evidence="4" id="KW-1185">Reference proteome</keyword>
<dbReference type="InterPro" id="IPR016195">
    <property type="entry name" value="Pol/histidinol_Pase-like"/>
</dbReference>
<gene>
    <name evidence="3" type="ORF">CKO42_17105</name>
</gene>
<dbReference type="PANTHER" id="PTHR42924">
    <property type="entry name" value="EXONUCLEASE"/>
    <property type="match status" value="1"/>
</dbReference>
<evidence type="ECO:0000313" key="3">
    <source>
        <dbReference type="EMBL" id="MBK1620129.1"/>
    </source>
</evidence>
<evidence type="ECO:0000259" key="2">
    <source>
        <dbReference type="SMART" id="SM00481"/>
    </source>
</evidence>
<dbReference type="SMART" id="SM00481">
    <property type="entry name" value="POLIIIAc"/>
    <property type="match status" value="1"/>
</dbReference>
<dbReference type="InterPro" id="IPR052018">
    <property type="entry name" value="PHP_domain"/>
</dbReference>
<dbReference type="AlphaFoldDB" id="A0A9X1B5H3"/>
<proteinExistence type="predicted"/>
<dbReference type="Pfam" id="PF02811">
    <property type="entry name" value="PHP"/>
    <property type="match status" value="1"/>
</dbReference>
<protein>
    <submittedName>
        <fullName evidence="3">Phosphatase</fullName>
    </submittedName>
</protein>
<feature type="region of interest" description="Disordered" evidence="1">
    <location>
        <begin position="1"/>
        <end position="20"/>
    </location>
</feature>
<comment type="caution">
    <text evidence="3">The sequence shown here is derived from an EMBL/GenBank/DDBJ whole genome shotgun (WGS) entry which is preliminary data.</text>
</comment>
<dbReference type="InterPro" id="IPR004013">
    <property type="entry name" value="PHP_dom"/>
</dbReference>
<dbReference type="InterPro" id="IPR003141">
    <property type="entry name" value="Pol/His_phosphatase_N"/>
</dbReference>
<dbReference type="PANTHER" id="PTHR42924:SF3">
    <property type="entry name" value="POLYMERASE_HISTIDINOL PHOSPHATASE N-TERMINAL DOMAIN-CONTAINING PROTEIN"/>
    <property type="match status" value="1"/>
</dbReference>
<organism evidence="3 4">
    <name type="scientific">Lamprobacter modestohalophilus</name>
    <dbReference type="NCBI Taxonomy" id="1064514"/>
    <lineage>
        <taxon>Bacteria</taxon>
        <taxon>Pseudomonadati</taxon>
        <taxon>Pseudomonadota</taxon>
        <taxon>Gammaproteobacteria</taxon>
        <taxon>Chromatiales</taxon>
        <taxon>Chromatiaceae</taxon>
        <taxon>Lamprobacter</taxon>
    </lineage>
</organism>
<accession>A0A9X1B5H3</accession>
<feature type="domain" description="Polymerase/histidinol phosphatase N-terminal" evidence="2">
    <location>
        <begin position="5"/>
        <end position="70"/>
    </location>
</feature>
<evidence type="ECO:0000313" key="4">
    <source>
        <dbReference type="Proteomes" id="UP001138768"/>
    </source>
</evidence>
<dbReference type="RefSeq" id="WP_200246645.1">
    <property type="nucleotide sequence ID" value="NZ_NRRY01000032.1"/>
</dbReference>
<name>A0A9X1B5H3_9GAMM</name>
<dbReference type="Gene3D" id="1.10.150.650">
    <property type="match status" value="1"/>
</dbReference>
<dbReference type="Gene3D" id="3.20.20.140">
    <property type="entry name" value="Metal-dependent hydrolases"/>
    <property type="match status" value="1"/>
</dbReference>
<dbReference type="CDD" id="cd07438">
    <property type="entry name" value="PHP_HisPPase_AMP"/>
    <property type="match status" value="1"/>
</dbReference>